<evidence type="ECO:0000259" key="2">
    <source>
        <dbReference type="Pfam" id="PF02627"/>
    </source>
</evidence>
<keyword evidence="1" id="KW-1133">Transmembrane helix</keyword>
<feature type="domain" description="Carboxymuconolactone decarboxylase-like" evidence="2">
    <location>
        <begin position="57"/>
        <end position="122"/>
    </location>
</feature>
<reference evidence="3 4" key="1">
    <citation type="submission" date="2019-12" db="EMBL/GenBank/DDBJ databases">
        <title>Whole genome sequencing of endophytic Actinobacterium Micromonospora sp. MPMI6T.</title>
        <authorList>
            <person name="Evv R."/>
            <person name="Podile A.R."/>
        </authorList>
    </citation>
    <scope>NUCLEOTIDE SEQUENCE [LARGE SCALE GENOMIC DNA]</scope>
    <source>
        <strain evidence="3 4">MPMI6</strain>
    </source>
</reference>
<keyword evidence="1" id="KW-0472">Membrane</keyword>
<accession>A0ABS3VVI7</accession>
<organism evidence="3 4">
    <name type="scientific">Micromonospora echinofusca</name>
    <dbReference type="NCBI Taxonomy" id="47858"/>
    <lineage>
        <taxon>Bacteria</taxon>
        <taxon>Bacillati</taxon>
        <taxon>Actinomycetota</taxon>
        <taxon>Actinomycetes</taxon>
        <taxon>Micromonosporales</taxon>
        <taxon>Micromonosporaceae</taxon>
        <taxon>Micromonospora</taxon>
    </lineage>
</organism>
<proteinExistence type="predicted"/>
<sequence>MTTERLRRLRPGTLDAAQRRLYDAIVAGPRAQTAAVLPVTDADGGLEGPFNPLLYSPELGMAVQRVGAQIRAGLSLTNRERELVTLRCAVLCHSRYEIEAHSRLAVASGVTPAELEALIGSRLPEPLVDRDRLLLALGSAVVTGGGLDDHLYTQAVRALGERAVVEIVLLAGYYVMLAALLDAFRVAPPASSDRIVGSEPAAPDPGD</sequence>
<evidence type="ECO:0000256" key="1">
    <source>
        <dbReference type="SAM" id="Phobius"/>
    </source>
</evidence>
<dbReference type="Gene3D" id="1.20.1290.10">
    <property type="entry name" value="AhpD-like"/>
    <property type="match status" value="1"/>
</dbReference>
<dbReference type="Pfam" id="PF02627">
    <property type="entry name" value="CMD"/>
    <property type="match status" value="1"/>
</dbReference>
<comment type="caution">
    <text evidence="3">The sequence shown here is derived from an EMBL/GenBank/DDBJ whole genome shotgun (WGS) entry which is preliminary data.</text>
</comment>
<dbReference type="SUPFAM" id="SSF69118">
    <property type="entry name" value="AhpD-like"/>
    <property type="match status" value="1"/>
</dbReference>
<feature type="transmembrane region" description="Helical" evidence="1">
    <location>
        <begin position="163"/>
        <end position="181"/>
    </location>
</feature>
<protein>
    <submittedName>
        <fullName evidence="3">Carboxymuconolactone decarboxylase family protein</fullName>
    </submittedName>
</protein>
<evidence type="ECO:0000313" key="4">
    <source>
        <dbReference type="Proteomes" id="UP000823521"/>
    </source>
</evidence>
<dbReference type="InterPro" id="IPR029032">
    <property type="entry name" value="AhpD-like"/>
</dbReference>
<dbReference type="InterPro" id="IPR003779">
    <property type="entry name" value="CMD-like"/>
</dbReference>
<name>A0ABS3VVI7_MICEH</name>
<evidence type="ECO:0000313" key="3">
    <source>
        <dbReference type="EMBL" id="MBO4208538.1"/>
    </source>
</evidence>
<dbReference type="EMBL" id="WVUH01000205">
    <property type="protein sequence ID" value="MBO4208538.1"/>
    <property type="molecule type" value="Genomic_DNA"/>
</dbReference>
<dbReference type="PANTHER" id="PTHR34846">
    <property type="entry name" value="4-CARBOXYMUCONOLACTONE DECARBOXYLASE FAMILY PROTEIN (AFU_ORTHOLOGUE AFUA_6G11590)"/>
    <property type="match status" value="1"/>
</dbReference>
<keyword evidence="1" id="KW-0812">Transmembrane</keyword>
<dbReference type="RefSeq" id="WP_208815527.1">
    <property type="nucleotide sequence ID" value="NZ_WVUH01000205.1"/>
</dbReference>
<keyword evidence="4" id="KW-1185">Reference proteome</keyword>
<gene>
    <name evidence="3" type="ORF">GSF22_21360</name>
</gene>
<dbReference type="PANTHER" id="PTHR34846:SF11">
    <property type="entry name" value="4-CARBOXYMUCONOLACTONE DECARBOXYLASE FAMILY PROTEIN (AFU_ORTHOLOGUE AFUA_6G11590)"/>
    <property type="match status" value="1"/>
</dbReference>
<dbReference type="Proteomes" id="UP000823521">
    <property type="component" value="Unassembled WGS sequence"/>
</dbReference>